<protein>
    <recommendedName>
        <fullName evidence="3">SGNH hydrolase-type esterase domain-containing protein</fullName>
    </recommendedName>
</protein>
<keyword evidence="2" id="KW-1185">Reference proteome</keyword>
<dbReference type="PANTHER" id="PTHR30383">
    <property type="entry name" value="THIOESTERASE 1/PROTEASE 1/LYSOPHOSPHOLIPASE L1"/>
    <property type="match status" value="1"/>
</dbReference>
<reference evidence="2" key="1">
    <citation type="journal article" date="2017" name="Nat. Microbiol.">
        <title>Global analysis of biosynthetic gene clusters reveals vast potential of secondary metabolite production in Penicillium species.</title>
        <authorList>
            <person name="Nielsen J.C."/>
            <person name="Grijseels S."/>
            <person name="Prigent S."/>
            <person name="Ji B."/>
            <person name="Dainat J."/>
            <person name="Nielsen K.F."/>
            <person name="Frisvad J.C."/>
            <person name="Workman M."/>
            <person name="Nielsen J."/>
        </authorList>
    </citation>
    <scope>NUCLEOTIDE SEQUENCE [LARGE SCALE GENOMIC DNA]</scope>
    <source>
        <strain evidence="2">IBT 31811</strain>
    </source>
</reference>
<dbReference type="SUPFAM" id="SSF52266">
    <property type="entry name" value="SGNH hydrolase"/>
    <property type="match status" value="1"/>
</dbReference>
<comment type="caution">
    <text evidence="1">The sequence shown here is derived from an EMBL/GenBank/DDBJ whole genome shotgun (WGS) entry which is preliminary data.</text>
</comment>
<dbReference type="STRING" id="416450.A0A1V6PSB3"/>
<dbReference type="PANTHER" id="PTHR30383:SF31">
    <property type="entry name" value="SGNH HYDROLASE-TYPE ESTERASE DOMAIN-CONTAINING PROTEIN-RELATED"/>
    <property type="match status" value="1"/>
</dbReference>
<organism evidence="1 2">
    <name type="scientific">Penicillium antarcticum</name>
    <dbReference type="NCBI Taxonomy" id="416450"/>
    <lineage>
        <taxon>Eukaryota</taxon>
        <taxon>Fungi</taxon>
        <taxon>Dikarya</taxon>
        <taxon>Ascomycota</taxon>
        <taxon>Pezizomycotina</taxon>
        <taxon>Eurotiomycetes</taxon>
        <taxon>Eurotiomycetidae</taxon>
        <taxon>Eurotiales</taxon>
        <taxon>Aspergillaceae</taxon>
        <taxon>Penicillium</taxon>
    </lineage>
</organism>
<dbReference type="Proteomes" id="UP000191672">
    <property type="component" value="Unassembled WGS sequence"/>
</dbReference>
<dbReference type="InterPro" id="IPR036514">
    <property type="entry name" value="SGNH_hydro_sf"/>
</dbReference>
<dbReference type="Gene3D" id="3.40.50.1110">
    <property type="entry name" value="SGNH hydrolase"/>
    <property type="match status" value="1"/>
</dbReference>
<name>A0A1V6PSB3_9EURO</name>
<dbReference type="AlphaFoldDB" id="A0A1V6PSB3"/>
<dbReference type="EMBL" id="MDYN01000042">
    <property type="protein sequence ID" value="OQD79898.1"/>
    <property type="molecule type" value="Genomic_DNA"/>
</dbReference>
<dbReference type="InterPro" id="IPR051532">
    <property type="entry name" value="Ester_Hydrolysis_Enzymes"/>
</dbReference>
<evidence type="ECO:0008006" key="3">
    <source>
        <dbReference type="Google" id="ProtNLM"/>
    </source>
</evidence>
<evidence type="ECO:0000313" key="2">
    <source>
        <dbReference type="Proteomes" id="UP000191672"/>
    </source>
</evidence>
<gene>
    <name evidence="1" type="ORF">PENANT_c042G01207</name>
</gene>
<evidence type="ECO:0000313" key="1">
    <source>
        <dbReference type="EMBL" id="OQD79898.1"/>
    </source>
</evidence>
<sequence length="258" mass="28485">MLIQEEHISHIVLLICITNAAAPIYPPAELANWNTCASAFDQPDTSLKAYFCSRTLDDKAYTFSSLTKPELSILIPACNAGTNDALQDFEVSTAGVRTNEMLNLILSTLLPNVNESAQVNSVVINEQYCNIVAARQKNNRRIVLTEISDFIKPTDPLPDGTHQNGKGYEKMASVWWAAIQEAEPRNLLQSPKNIGGNDWASTTRKKEYGKGNSLYGKVKTQRGSGWDDNDYKNNSVAMGQLLEIGTTDKEDDIHPGIH</sequence>
<proteinExistence type="predicted"/>
<dbReference type="GO" id="GO:0004622">
    <property type="term" value="F:phosphatidylcholine lysophospholipase activity"/>
    <property type="evidence" value="ECO:0007669"/>
    <property type="project" value="TreeGrafter"/>
</dbReference>
<accession>A0A1V6PSB3</accession>